<accession>C7DHG1</accession>
<sequence length="169" mass="18326">MEDDAEHKSGTLPYYKTNRIAGSEIDVFGPLAFWITLLVIGLIIEVVTPVVGPKGFVADLRQIGYYIIFIPGSIVLPLIVAIWIGDRVGLHENSIGDSVKVGILNSAYASLVYGIAIFIVYLLMYYTVPDLAKTFSVGMFIEFLIGLPVAILLILVPLIGALSNARRGA</sequence>
<proteinExistence type="predicted"/>
<keyword evidence="1" id="KW-0472">Membrane</keyword>
<evidence type="ECO:0000256" key="1">
    <source>
        <dbReference type="SAM" id="Phobius"/>
    </source>
</evidence>
<dbReference type="AlphaFoldDB" id="C7DHG1"/>
<reference evidence="2 3" key="1">
    <citation type="journal article" date="2009" name="Genome Biol.">
        <title>Community-wide analysis of microbial genome sequence signatures.</title>
        <authorList>
            <person name="Dick G.J."/>
            <person name="Andersson A.F."/>
            <person name="Baker B.J."/>
            <person name="Simmons S.L."/>
            <person name="Thomas B.C."/>
            <person name="Yelton A.P."/>
            <person name="Banfield J.F."/>
        </authorList>
    </citation>
    <scope>NUCLEOTIDE SEQUENCE [LARGE SCALE GENOMIC DNA]</scope>
    <source>
        <strain evidence="2">ARMAN-2</strain>
    </source>
</reference>
<organism evidence="2 3">
    <name type="scientific">Candidatus Micrarchaeum acidiphilum ARMAN-2</name>
    <dbReference type="NCBI Taxonomy" id="425595"/>
    <lineage>
        <taxon>Archaea</taxon>
        <taxon>Candidatus Micrarchaeota</taxon>
        <taxon>Candidatus Micrarchaeia</taxon>
        <taxon>Candidatus Micrarchaeales</taxon>
        <taxon>Candidatus Micrarchaeaceae</taxon>
        <taxon>Candidatus Micrarchaeum</taxon>
    </lineage>
</organism>
<dbReference type="Proteomes" id="UP000332487">
    <property type="component" value="Unassembled WGS sequence"/>
</dbReference>
<keyword evidence="1" id="KW-0812">Transmembrane</keyword>
<gene>
    <name evidence="2" type="ORF">UNLARM2_0505</name>
</gene>
<keyword evidence="3" id="KW-1185">Reference proteome</keyword>
<name>C7DHG1_MICA2</name>
<feature type="transmembrane region" description="Helical" evidence="1">
    <location>
        <begin position="31"/>
        <end position="51"/>
    </location>
</feature>
<dbReference type="EMBL" id="GG697240">
    <property type="protein sequence ID" value="EET90063.1"/>
    <property type="molecule type" value="Genomic_DNA"/>
</dbReference>
<reference evidence="2 3" key="2">
    <citation type="journal article" date="2010" name="Proc. Natl. Acad. Sci. U.S.A.">
        <title>Enigmatic, ultrasmall, uncultivated Archaea.</title>
        <authorList>
            <person name="Baker B.J."/>
            <person name="Comolli L.R."/>
            <person name="Dick G.J."/>
            <person name="Hauser L.J."/>
            <person name="Hyatt D."/>
            <person name="Dill B.D."/>
            <person name="Land M.L."/>
            <person name="Verberkmoes N.C."/>
            <person name="Hettich R.L."/>
            <person name="Banfield J.F."/>
        </authorList>
    </citation>
    <scope>NUCLEOTIDE SEQUENCE [LARGE SCALE GENOMIC DNA]</scope>
    <source>
        <strain evidence="2">ARMAN-2</strain>
    </source>
</reference>
<feature type="transmembrane region" description="Helical" evidence="1">
    <location>
        <begin position="105"/>
        <end position="128"/>
    </location>
</feature>
<evidence type="ECO:0000313" key="3">
    <source>
        <dbReference type="Proteomes" id="UP000332487"/>
    </source>
</evidence>
<feature type="transmembrane region" description="Helical" evidence="1">
    <location>
        <begin position="140"/>
        <end position="162"/>
    </location>
</feature>
<keyword evidence="1" id="KW-1133">Transmembrane helix</keyword>
<feature type="transmembrane region" description="Helical" evidence="1">
    <location>
        <begin position="63"/>
        <end position="85"/>
    </location>
</feature>
<evidence type="ECO:0000313" key="2">
    <source>
        <dbReference type="EMBL" id="EET90063.1"/>
    </source>
</evidence>
<protein>
    <submittedName>
        <fullName evidence="2">Uncharacterized protein</fullName>
    </submittedName>
</protein>